<name>S4NFJ7_9NEOP</name>
<proteinExistence type="predicted"/>
<dbReference type="EMBL" id="GAIX01015009">
    <property type="protein sequence ID" value="JAA77551.1"/>
    <property type="molecule type" value="Transcribed_RNA"/>
</dbReference>
<protein>
    <submittedName>
        <fullName evidence="1">Uncharacterized protein</fullName>
    </submittedName>
</protein>
<dbReference type="AlphaFoldDB" id="S4NFJ7"/>
<accession>S4NFJ7</accession>
<organism evidence="1">
    <name type="scientific">Pararge aegeria</name>
    <name type="common">speckled wood butterfly</name>
    <dbReference type="NCBI Taxonomy" id="116150"/>
    <lineage>
        <taxon>Eukaryota</taxon>
        <taxon>Metazoa</taxon>
        <taxon>Ecdysozoa</taxon>
        <taxon>Arthropoda</taxon>
        <taxon>Hexapoda</taxon>
        <taxon>Insecta</taxon>
        <taxon>Pterygota</taxon>
        <taxon>Neoptera</taxon>
        <taxon>Endopterygota</taxon>
        <taxon>Lepidoptera</taxon>
        <taxon>Glossata</taxon>
        <taxon>Ditrysia</taxon>
        <taxon>Papilionoidea</taxon>
        <taxon>Nymphalidae</taxon>
        <taxon>Satyrinae</taxon>
        <taxon>Satyrini</taxon>
        <taxon>Parargina</taxon>
        <taxon>Pararge</taxon>
    </lineage>
</organism>
<sequence>MDFFRKFSEFLNFQTKFPHKRVLLTGLHDTRTRESGAHANFAHFRLSKKTKILNRGFIGPTKLPYFE</sequence>
<reference evidence="1" key="1">
    <citation type="journal article" date="2013" name="BMC Genomics">
        <title>Unscrambling butterfly oogenesis.</title>
        <authorList>
            <person name="Carter J.M."/>
            <person name="Baker S.C."/>
            <person name="Pink R."/>
            <person name="Carter D.R."/>
            <person name="Collins A."/>
            <person name="Tomlin J."/>
            <person name="Gibbs M."/>
            <person name="Breuker C.J."/>
        </authorList>
    </citation>
    <scope>NUCLEOTIDE SEQUENCE</scope>
    <source>
        <tissue evidence="1">Ovary</tissue>
    </source>
</reference>
<reference evidence="1" key="2">
    <citation type="submission" date="2013-05" db="EMBL/GenBank/DDBJ databases">
        <authorList>
            <person name="Carter J.-M."/>
            <person name="Baker S.C."/>
            <person name="Pink R."/>
            <person name="Carter D.R.F."/>
            <person name="Collins A."/>
            <person name="Tomlin J."/>
            <person name="Gibbs M."/>
            <person name="Breuker C.J."/>
        </authorList>
    </citation>
    <scope>NUCLEOTIDE SEQUENCE</scope>
    <source>
        <tissue evidence="1">Ovary</tissue>
    </source>
</reference>
<evidence type="ECO:0000313" key="1">
    <source>
        <dbReference type="EMBL" id="JAA77551.1"/>
    </source>
</evidence>